<accession>A0A5E4BI03</accession>
<gene>
    <name evidence="1" type="ORF">MONAX_5E004681</name>
</gene>
<name>A0A5E4BI03_MARMO</name>
<reference evidence="1" key="1">
    <citation type="submission" date="2019-04" db="EMBL/GenBank/DDBJ databases">
        <authorList>
            <person name="Alioto T."/>
            <person name="Alioto T."/>
        </authorList>
    </citation>
    <scope>NUCLEOTIDE SEQUENCE [LARGE SCALE GENOMIC DNA]</scope>
</reference>
<protein>
    <submittedName>
        <fullName evidence="1">Uncharacterized protein</fullName>
    </submittedName>
</protein>
<sequence length="149" mass="16296">MNCPLEDVDGMQVWSSAGLGTGSHYLASVLYLRIIELAPASAWWEPAMSRQLQLPVLQLLRSQITLGNWVLSSKTKTTWAFFPSNMPSPSIGKLQVQEERLDSCLRPQPQQTCLSRPSPHSCAQHCHLPSLSGSLSTLCPSLASCSAVF</sequence>
<comment type="caution">
    <text evidence="1">The sequence shown here is derived from an EMBL/GenBank/DDBJ whole genome shotgun (WGS) entry which is preliminary data.</text>
</comment>
<evidence type="ECO:0000313" key="1">
    <source>
        <dbReference type="EMBL" id="VTJ68611.1"/>
    </source>
</evidence>
<keyword evidence="2" id="KW-1185">Reference proteome</keyword>
<proteinExistence type="predicted"/>
<evidence type="ECO:0000313" key="2">
    <source>
        <dbReference type="Proteomes" id="UP000335636"/>
    </source>
</evidence>
<dbReference type="Proteomes" id="UP000335636">
    <property type="component" value="Unassembled WGS sequence"/>
</dbReference>
<dbReference type="EMBL" id="CABDUW010000437">
    <property type="protein sequence ID" value="VTJ68611.1"/>
    <property type="molecule type" value="Genomic_DNA"/>
</dbReference>
<organism evidence="1 2">
    <name type="scientific">Marmota monax</name>
    <name type="common">Woodchuck</name>
    <dbReference type="NCBI Taxonomy" id="9995"/>
    <lineage>
        <taxon>Eukaryota</taxon>
        <taxon>Metazoa</taxon>
        <taxon>Chordata</taxon>
        <taxon>Craniata</taxon>
        <taxon>Vertebrata</taxon>
        <taxon>Euteleostomi</taxon>
        <taxon>Mammalia</taxon>
        <taxon>Eutheria</taxon>
        <taxon>Euarchontoglires</taxon>
        <taxon>Glires</taxon>
        <taxon>Rodentia</taxon>
        <taxon>Sciuromorpha</taxon>
        <taxon>Sciuridae</taxon>
        <taxon>Xerinae</taxon>
        <taxon>Marmotini</taxon>
        <taxon>Marmota</taxon>
    </lineage>
</organism>
<dbReference type="AlphaFoldDB" id="A0A5E4BI03"/>